<dbReference type="GO" id="GO:0003677">
    <property type="term" value="F:DNA binding"/>
    <property type="evidence" value="ECO:0007669"/>
    <property type="project" value="InterPro"/>
</dbReference>
<dbReference type="Gene3D" id="1.10.443.10">
    <property type="entry name" value="Intergrase catalytic core"/>
    <property type="match status" value="1"/>
</dbReference>
<sequence length="993" mass="106888">MVSRNDHLIIWTSSVAKTKLRQLRQHLKVSPRMRVDSWKKQRQQVLDWVGSSLPDVQLLPEDVRQQAEVLMEADLLTVDSSGALSVGLWPALPGPWAERRSAEFDKFAQVEAWVDALLQLTAPVLGAGAVISAGGMSLGVAGVGAGGAASSGPAGAAGSGGGVLTGTAGASGAPGIGTVAAAGSAPVTTVSGALAGAGGLGAGVLYGTAGATTGLGIGTAATVFPTPAAAVDPDAIAAAIATALGTRLDALGSRIASLEARGVAPASASLLSGGVAPPEAELLARALRDSVATAEGWEVARCSLACADLVHEAAKLRPQLTLLKEIHPFGKLPMKALEANAFPAMVYALPELASEECELDELPAGKEATQEHWRAFVHLLQARVSEFQQFVKSKLPSFPLSDVMVASFIRKRKRVHGDSDEEEARAAGGGSAMLPPLDAARREQLATLGSSFRTVNEDQLARALRGELAPEDIVRPPGAGAPSTAIPAQGPLAGVNLLVQPPRRLQQEDEGRIKCKDGDLTVVPKTKKCKDMDEWERGFFRIMCEAPAEARDDLVDFLAWAKTIASDFTFYHFSEFYEHLLRQVQRSTVGISLEGYDRAWRVYQQQHRLQPEAEEAAVAEEVAVAEVAAVAVASRMHATATTEAPVGAGEVPVTVPGPAVEMDMAPVVEKEAEGEATLAERARGEREMEVPTGGLAPVRWWDGLRSDEFIPMWDVLGGPRRHNQVPLRWEVERIAPLPVTQTSPDAWRSPEEPGRDWHDVDFLVRIELDKDEFTTVKEAYGMLRPRYWMFKVLEDLAVLERVDRDDWMVCPVRWEELDQEFGPFTVDSNFLRCKRRQQWGTAACFLVPVWAGNEDWELVKSLPGVFKVESLWAAILVGFFGLFRKDNLTTGRPGDSALFVMEKTAGKRASVVPMTHDALVTGIKALAERVGLNPASYAGHSLRRGGATAAMRLDVNSLYIKMQGDWKSDCFERYCELDTEQKLVLPGAMAEAA</sequence>
<dbReference type="PANTHER" id="PTHR34605:SF5">
    <property type="entry name" value="INTEGRASE_RECOMBINASE XERD HOMOLOG"/>
    <property type="match status" value="1"/>
</dbReference>
<dbReference type="Proteomes" id="UP001190700">
    <property type="component" value="Unassembled WGS sequence"/>
</dbReference>
<keyword evidence="4" id="KW-1185">Reference proteome</keyword>
<evidence type="ECO:0000256" key="1">
    <source>
        <dbReference type="ARBA" id="ARBA00023172"/>
    </source>
</evidence>
<evidence type="ECO:0000313" key="3">
    <source>
        <dbReference type="EMBL" id="KAK3249990.1"/>
    </source>
</evidence>
<dbReference type="InterPro" id="IPR011010">
    <property type="entry name" value="DNA_brk_join_enz"/>
</dbReference>
<gene>
    <name evidence="3" type="ORF">CYMTET_40611</name>
</gene>
<organism evidence="3 4">
    <name type="scientific">Cymbomonas tetramitiformis</name>
    <dbReference type="NCBI Taxonomy" id="36881"/>
    <lineage>
        <taxon>Eukaryota</taxon>
        <taxon>Viridiplantae</taxon>
        <taxon>Chlorophyta</taxon>
        <taxon>Pyramimonadophyceae</taxon>
        <taxon>Pyramimonadales</taxon>
        <taxon>Pyramimonadaceae</taxon>
        <taxon>Cymbomonas</taxon>
    </lineage>
</organism>
<evidence type="ECO:0000256" key="2">
    <source>
        <dbReference type="SAM" id="MobiDB-lite"/>
    </source>
</evidence>
<keyword evidence="1" id="KW-0233">DNA recombination</keyword>
<evidence type="ECO:0008006" key="5">
    <source>
        <dbReference type="Google" id="ProtNLM"/>
    </source>
</evidence>
<feature type="region of interest" description="Disordered" evidence="2">
    <location>
        <begin position="416"/>
        <end position="436"/>
    </location>
</feature>
<protein>
    <recommendedName>
        <fullName evidence="5">Tyr recombinase domain-containing protein</fullName>
    </recommendedName>
</protein>
<proteinExistence type="predicted"/>
<dbReference type="InterPro" id="IPR013762">
    <property type="entry name" value="Integrase-like_cat_sf"/>
</dbReference>
<dbReference type="GO" id="GO:0006310">
    <property type="term" value="P:DNA recombination"/>
    <property type="evidence" value="ECO:0007669"/>
    <property type="project" value="UniProtKB-KW"/>
</dbReference>
<dbReference type="EMBL" id="LGRX02026967">
    <property type="protein sequence ID" value="KAK3249990.1"/>
    <property type="molecule type" value="Genomic_DNA"/>
</dbReference>
<accession>A0AAE0C9S0</accession>
<dbReference type="InterPro" id="IPR052925">
    <property type="entry name" value="Phage_Integrase-like_Recomb"/>
</dbReference>
<name>A0AAE0C9S0_9CHLO</name>
<comment type="caution">
    <text evidence="3">The sequence shown here is derived from an EMBL/GenBank/DDBJ whole genome shotgun (WGS) entry which is preliminary data.</text>
</comment>
<dbReference type="GO" id="GO:0015074">
    <property type="term" value="P:DNA integration"/>
    <property type="evidence" value="ECO:0007669"/>
    <property type="project" value="InterPro"/>
</dbReference>
<dbReference type="AlphaFoldDB" id="A0AAE0C9S0"/>
<evidence type="ECO:0000313" key="4">
    <source>
        <dbReference type="Proteomes" id="UP001190700"/>
    </source>
</evidence>
<dbReference type="SUPFAM" id="SSF56349">
    <property type="entry name" value="DNA breaking-rejoining enzymes"/>
    <property type="match status" value="1"/>
</dbReference>
<reference evidence="3 4" key="1">
    <citation type="journal article" date="2015" name="Genome Biol. Evol.">
        <title>Comparative Genomics of a Bacterivorous Green Alga Reveals Evolutionary Causalities and Consequences of Phago-Mixotrophic Mode of Nutrition.</title>
        <authorList>
            <person name="Burns J.A."/>
            <person name="Paasch A."/>
            <person name="Narechania A."/>
            <person name="Kim E."/>
        </authorList>
    </citation>
    <scope>NUCLEOTIDE SEQUENCE [LARGE SCALE GENOMIC DNA]</scope>
    <source>
        <strain evidence="3 4">PLY_AMNH</strain>
    </source>
</reference>
<dbReference type="PANTHER" id="PTHR34605">
    <property type="entry name" value="PHAGE_INTEGRASE DOMAIN-CONTAINING PROTEIN"/>
    <property type="match status" value="1"/>
</dbReference>